<protein>
    <submittedName>
        <fullName evidence="2">Uncharacterized protein</fullName>
    </submittedName>
</protein>
<evidence type="ECO:0000313" key="2">
    <source>
        <dbReference type="EMBL" id="MDI1486123.1"/>
    </source>
</evidence>
<comment type="caution">
    <text evidence="2">The sequence shown here is derived from an EMBL/GenBank/DDBJ whole genome shotgun (WGS) entry which is preliminary data.</text>
</comment>
<feature type="chain" id="PRO_5041334034" evidence="1">
    <location>
        <begin position="23"/>
        <end position="171"/>
    </location>
</feature>
<reference evidence="2" key="1">
    <citation type="journal article" date="2023" name="Genome Biol. Evol.">
        <title>First Whole Genome Sequence and Flow Cytometry Genome Size Data for the Lichen-Forming Fungus Ramalina farinacea (Ascomycota).</title>
        <authorList>
            <person name="Llewellyn T."/>
            <person name="Mian S."/>
            <person name="Hill R."/>
            <person name="Leitch I.J."/>
            <person name="Gaya E."/>
        </authorList>
    </citation>
    <scope>NUCLEOTIDE SEQUENCE</scope>
    <source>
        <strain evidence="2">LIQ254RAFAR</strain>
    </source>
</reference>
<proteinExistence type="predicted"/>
<evidence type="ECO:0000256" key="1">
    <source>
        <dbReference type="SAM" id="SignalP"/>
    </source>
</evidence>
<dbReference type="AlphaFoldDB" id="A0AA43TRZ7"/>
<dbReference type="Proteomes" id="UP001161017">
    <property type="component" value="Unassembled WGS sequence"/>
</dbReference>
<dbReference type="EMBL" id="JAPUFD010000002">
    <property type="protein sequence ID" value="MDI1486123.1"/>
    <property type="molecule type" value="Genomic_DNA"/>
</dbReference>
<organism evidence="2 3">
    <name type="scientific">Ramalina farinacea</name>
    <dbReference type="NCBI Taxonomy" id="258253"/>
    <lineage>
        <taxon>Eukaryota</taxon>
        <taxon>Fungi</taxon>
        <taxon>Dikarya</taxon>
        <taxon>Ascomycota</taxon>
        <taxon>Pezizomycotina</taxon>
        <taxon>Lecanoromycetes</taxon>
        <taxon>OSLEUM clade</taxon>
        <taxon>Lecanoromycetidae</taxon>
        <taxon>Lecanorales</taxon>
        <taxon>Lecanorineae</taxon>
        <taxon>Ramalinaceae</taxon>
        <taxon>Ramalina</taxon>
    </lineage>
</organism>
<gene>
    <name evidence="2" type="ORF">OHK93_004313</name>
</gene>
<sequence>MLSLFPTFATVALLLSLSGVSAGPGANVFACLNTQHSSPPYTFPLDISFNIEKGECMGHSGHHSTVTATEPGQICTEIGYVEAKRGGICFMGSSLWHLAYETSNGTSGKVITHWFTGPDRRRTNTMDILRGISDDVMVCPTADTCEDTEKRRHGNWWKPGTQGPIHIVFNG</sequence>
<keyword evidence="3" id="KW-1185">Reference proteome</keyword>
<evidence type="ECO:0000313" key="3">
    <source>
        <dbReference type="Proteomes" id="UP001161017"/>
    </source>
</evidence>
<feature type="signal peptide" evidence="1">
    <location>
        <begin position="1"/>
        <end position="22"/>
    </location>
</feature>
<name>A0AA43TRZ7_9LECA</name>
<keyword evidence="1" id="KW-0732">Signal</keyword>
<accession>A0AA43TRZ7</accession>